<proteinExistence type="predicted"/>
<organism evidence="2 3">
    <name type="scientific">Allacma fusca</name>
    <dbReference type="NCBI Taxonomy" id="39272"/>
    <lineage>
        <taxon>Eukaryota</taxon>
        <taxon>Metazoa</taxon>
        <taxon>Ecdysozoa</taxon>
        <taxon>Arthropoda</taxon>
        <taxon>Hexapoda</taxon>
        <taxon>Collembola</taxon>
        <taxon>Symphypleona</taxon>
        <taxon>Sminthuridae</taxon>
        <taxon>Allacma</taxon>
    </lineage>
</organism>
<dbReference type="InterPro" id="IPR001251">
    <property type="entry name" value="CRAL-TRIO_dom"/>
</dbReference>
<evidence type="ECO:0000313" key="3">
    <source>
        <dbReference type="Proteomes" id="UP000708208"/>
    </source>
</evidence>
<dbReference type="AlphaFoldDB" id="A0A8J2JQD1"/>
<dbReference type="SMART" id="SM00516">
    <property type="entry name" value="SEC14"/>
    <property type="match status" value="1"/>
</dbReference>
<dbReference type="InterPro" id="IPR051064">
    <property type="entry name" value="SEC14/CRAL-TRIO_domain"/>
</dbReference>
<evidence type="ECO:0000313" key="2">
    <source>
        <dbReference type="EMBL" id="CAG7725152.1"/>
    </source>
</evidence>
<evidence type="ECO:0000259" key="1">
    <source>
        <dbReference type="PROSITE" id="PS50191"/>
    </source>
</evidence>
<dbReference type="PANTHER" id="PTHR23324">
    <property type="entry name" value="SEC14 RELATED PROTEIN"/>
    <property type="match status" value="1"/>
</dbReference>
<sequence length="204" mass="23501">MFSNWDANLLGGDKVLLPNGQNIEDYVAPYDIPKKFVYYLAGYDYENRPVWVAELGKWPVKEVLEEKHVVEFDWHLKQMLHRFFKSVRDRSTEENGVDEIVCIIDFADQKLDQIAHIPAARYALHFVPFAKDTLNKYVGQVFVLNTNFAAQTFLNLLQPLFGGVFGKIAVYGNNKAQWIPKLLRTIPSKSLPEWYGGTKEYAPV</sequence>
<dbReference type="CDD" id="cd00170">
    <property type="entry name" value="SEC14"/>
    <property type="match status" value="1"/>
</dbReference>
<dbReference type="EMBL" id="CAJVCH010118185">
    <property type="protein sequence ID" value="CAG7725152.1"/>
    <property type="molecule type" value="Genomic_DNA"/>
</dbReference>
<dbReference type="PANTHER" id="PTHR23324:SF83">
    <property type="entry name" value="SEC14-LIKE PROTEIN 2"/>
    <property type="match status" value="1"/>
</dbReference>
<gene>
    <name evidence="2" type="ORF">AFUS01_LOCUS14128</name>
</gene>
<feature type="domain" description="CRAL-TRIO" evidence="1">
    <location>
        <begin position="28"/>
        <end position="203"/>
    </location>
</feature>
<reference evidence="2" key="1">
    <citation type="submission" date="2021-06" db="EMBL/GenBank/DDBJ databases">
        <authorList>
            <person name="Hodson N. C."/>
            <person name="Mongue J. A."/>
            <person name="Jaron S. K."/>
        </authorList>
    </citation>
    <scope>NUCLEOTIDE SEQUENCE</scope>
</reference>
<dbReference type="Pfam" id="PF00650">
    <property type="entry name" value="CRAL_TRIO"/>
    <property type="match status" value="1"/>
</dbReference>
<dbReference type="OrthoDB" id="203812at2759"/>
<dbReference type="PROSITE" id="PS50191">
    <property type="entry name" value="CRAL_TRIO"/>
    <property type="match status" value="1"/>
</dbReference>
<comment type="caution">
    <text evidence="2">The sequence shown here is derived from an EMBL/GenBank/DDBJ whole genome shotgun (WGS) entry which is preliminary data.</text>
</comment>
<keyword evidence="3" id="KW-1185">Reference proteome</keyword>
<protein>
    <recommendedName>
        <fullName evidence="1">CRAL-TRIO domain-containing protein</fullName>
    </recommendedName>
</protein>
<accession>A0A8J2JQD1</accession>
<name>A0A8J2JQD1_9HEXA</name>
<dbReference type="GO" id="GO:0005737">
    <property type="term" value="C:cytoplasm"/>
    <property type="evidence" value="ECO:0007669"/>
    <property type="project" value="TreeGrafter"/>
</dbReference>
<dbReference type="Proteomes" id="UP000708208">
    <property type="component" value="Unassembled WGS sequence"/>
</dbReference>